<dbReference type="EMBL" id="CP017834">
    <property type="protein sequence ID" value="APJ04238.1"/>
    <property type="molecule type" value="Genomic_DNA"/>
</dbReference>
<dbReference type="Proteomes" id="UP000184731">
    <property type="component" value="Chromosome"/>
</dbReference>
<reference evidence="1 2" key="1">
    <citation type="submission" date="2016-10" db="EMBL/GenBank/DDBJ databases">
        <title>Silvanigrella aquatica sp. nov., isolated from a freshwater lake located in the Black Forest, Germany, description of Silvanigrellaceae fam. nov., Silvanigrellales ord. nov., reclassification of the order Bdellovibrionales in the class Oligoflexia, reclassification of the families Bacteriovoracaceae and Halobacteriovoraceae in the new order Bacteriovoracales ord. nov., and reclassification of the family Pseudobacteriovoracaceae in the order Oligoflexiales.</title>
        <authorList>
            <person name="Hahn M.W."/>
            <person name="Schmidt J."/>
            <person name="Koll U."/>
            <person name="Rohde M."/>
            <person name="Verbag S."/>
            <person name="Pitt A."/>
            <person name="Nakai R."/>
            <person name="Naganuma T."/>
            <person name="Lang E."/>
        </authorList>
    </citation>
    <scope>NUCLEOTIDE SEQUENCE [LARGE SCALE GENOMIC DNA]</scope>
    <source>
        <strain evidence="1 2">MWH-Nonnen-W8red</strain>
    </source>
</reference>
<proteinExistence type="predicted"/>
<name>A0A1L4D213_9BACT</name>
<evidence type="ECO:0000313" key="1">
    <source>
        <dbReference type="EMBL" id="APJ04238.1"/>
    </source>
</evidence>
<dbReference type="AlphaFoldDB" id="A0A1L4D213"/>
<gene>
    <name evidence="1" type="ORF">AXG55_10095</name>
</gene>
<accession>A0A1L4D213</accession>
<dbReference type="KEGG" id="saqi:AXG55_10095"/>
<dbReference type="Pfam" id="PF13146">
    <property type="entry name" value="TRL"/>
    <property type="match status" value="1"/>
</dbReference>
<dbReference type="InterPro" id="IPR025113">
    <property type="entry name" value="TRL-like"/>
</dbReference>
<dbReference type="OrthoDB" id="337092at2"/>
<sequence>MEGVLLTNTSSPVAAISNVGASKTGKSCAKGFLGFALGKTSLDEAMKNGNITKISYVEREDFNFLLIAASHYIVVKGE</sequence>
<keyword evidence="2" id="KW-1185">Reference proteome</keyword>
<protein>
    <submittedName>
        <fullName evidence="1">Uncharacterized protein</fullName>
    </submittedName>
</protein>
<organism evidence="1 2">
    <name type="scientific">Silvanigrella aquatica</name>
    <dbReference type="NCBI Taxonomy" id="1915309"/>
    <lineage>
        <taxon>Bacteria</taxon>
        <taxon>Pseudomonadati</taxon>
        <taxon>Bdellovibrionota</taxon>
        <taxon>Oligoflexia</taxon>
        <taxon>Silvanigrellales</taxon>
        <taxon>Silvanigrellaceae</taxon>
        <taxon>Silvanigrella</taxon>
    </lineage>
</organism>
<evidence type="ECO:0000313" key="2">
    <source>
        <dbReference type="Proteomes" id="UP000184731"/>
    </source>
</evidence>
<dbReference type="RefSeq" id="WP_148697992.1">
    <property type="nucleotide sequence ID" value="NZ_CP017834.1"/>
</dbReference>